<proteinExistence type="predicted"/>
<sequence length="31" mass="3638">MINLLKVATGNGYTQLKNKWHIYYVIENLLS</sequence>
<gene>
    <name evidence="1" type="ORF">GA0116948_10443</name>
</gene>
<protein>
    <submittedName>
        <fullName evidence="1">Uncharacterized protein</fullName>
    </submittedName>
</protein>
<reference evidence="1 2" key="1">
    <citation type="submission" date="2016-08" db="EMBL/GenBank/DDBJ databases">
        <authorList>
            <person name="Seilhamer J.J."/>
        </authorList>
    </citation>
    <scope>NUCLEOTIDE SEQUENCE [LARGE SCALE GENOMIC DNA]</scope>
    <source>
        <strain evidence="1 2">A37T2</strain>
    </source>
</reference>
<name>A0A1C4CB33_9BACT</name>
<organism evidence="1 2">
    <name type="scientific">Chitinophaga costaii</name>
    <dbReference type="NCBI Taxonomy" id="1335309"/>
    <lineage>
        <taxon>Bacteria</taxon>
        <taxon>Pseudomonadati</taxon>
        <taxon>Bacteroidota</taxon>
        <taxon>Chitinophagia</taxon>
        <taxon>Chitinophagales</taxon>
        <taxon>Chitinophagaceae</taxon>
        <taxon>Chitinophaga</taxon>
    </lineage>
</organism>
<evidence type="ECO:0000313" key="2">
    <source>
        <dbReference type="Proteomes" id="UP000242818"/>
    </source>
</evidence>
<evidence type="ECO:0000313" key="1">
    <source>
        <dbReference type="EMBL" id="SCC16340.1"/>
    </source>
</evidence>
<keyword evidence="2" id="KW-1185">Reference proteome</keyword>
<dbReference type="STRING" id="1335309.GA0116948_10443"/>
<dbReference type="AlphaFoldDB" id="A0A1C4CB33"/>
<dbReference type="EMBL" id="FMAR01000004">
    <property type="protein sequence ID" value="SCC16340.1"/>
    <property type="molecule type" value="Genomic_DNA"/>
</dbReference>
<dbReference type="Proteomes" id="UP000242818">
    <property type="component" value="Unassembled WGS sequence"/>
</dbReference>
<accession>A0A1C4CB33</accession>